<evidence type="ECO:0000313" key="4">
    <source>
        <dbReference type="EMBL" id="RHZ82358.1"/>
    </source>
</evidence>
<dbReference type="InterPro" id="IPR000156">
    <property type="entry name" value="Ran_bind_dom"/>
</dbReference>
<comment type="caution">
    <text evidence="4">The sequence shown here is derived from an EMBL/GenBank/DDBJ whole genome shotgun (WGS) entry which is preliminary data.</text>
</comment>
<evidence type="ECO:0000256" key="2">
    <source>
        <dbReference type="ARBA" id="ARBA00023242"/>
    </source>
</evidence>
<comment type="subcellular location">
    <subcellularLocation>
        <location evidence="1">Nucleus</location>
    </subcellularLocation>
</comment>
<dbReference type="OrthoDB" id="185618at2759"/>
<dbReference type="EMBL" id="PQFF01000102">
    <property type="protein sequence ID" value="RHZ82358.1"/>
    <property type="molecule type" value="Genomic_DNA"/>
</dbReference>
<evidence type="ECO:0000259" key="3">
    <source>
        <dbReference type="PROSITE" id="PS50196"/>
    </source>
</evidence>
<dbReference type="InterPro" id="IPR045255">
    <property type="entry name" value="RanBP1-like"/>
</dbReference>
<dbReference type="PANTHER" id="PTHR23138">
    <property type="entry name" value="RAN BINDING PROTEIN"/>
    <property type="match status" value="1"/>
</dbReference>
<dbReference type="GO" id="GO:0005634">
    <property type="term" value="C:nucleus"/>
    <property type="evidence" value="ECO:0007669"/>
    <property type="project" value="UniProtKB-SubCell"/>
</dbReference>
<organism evidence="4 5">
    <name type="scientific">Diversispora epigaea</name>
    <dbReference type="NCBI Taxonomy" id="1348612"/>
    <lineage>
        <taxon>Eukaryota</taxon>
        <taxon>Fungi</taxon>
        <taxon>Fungi incertae sedis</taxon>
        <taxon>Mucoromycota</taxon>
        <taxon>Glomeromycotina</taxon>
        <taxon>Glomeromycetes</taxon>
        <taxon>Diversisporales</taxon>
        <taxon>Diversisporaceae</taxon>
        <taxon>Diversispora</taxon>
    </lineage>
</organism>
<dbReference type="SUPFAM" id="SSF50729">
    <property type="entry name" value="PH domain-like"/>
    <property type="match status" value="1"/>
</dbReference>
<feature type="domain" description="RanBD1" evidence="3">
    <location>
        <begin position="34"/>
        <end position="119"/>
    </location>
</feature>
<dbReference type="Proteomes" id="UP000266861">
    <property type="component" value="Unassembled WGS sequence"/>
</dbReference>
<dbReference type="STRING" id="1348612.A0A397J6L5"/>
<dbReference type="Gene3D" id="2.30.29.30">
    <property type="entry name" value="Pleckstrin-homology domain (PH domain)/Phosphotyrosine-binding domain (PTB)"/>
    <property type="match status" value="1"/>
</dbReference>
<gene>
    <name evidence="4" type="ORF">Glove_109g418</name>
</gene>
<dbReference type="AlphaFoldDB" id="A0A397J6L5"/>
<protein>
    <recommendedName>
        <fullName evidence="3">RanBD1 domain-containing protein</fullName>
    </recommendedName>
</protein>
<keyword evidence="2" id="KW-0539">Nucleus</keyword>
<evidence type="ECO:0000313" key="5">
    <source>
        <dbReference type="Proteomes" id="UP000266861"/>
    </source>
</evidence>
<evidence type="ECO:0000256" key="1">
    <source>
        <dbReference type="ARBA" id="ARBA00004123"/>
    </source>
</evidence>
<dbReference type="Pfam" id="PF00638">
    <property type="entry name" value="Ran_BP1"/>
    <property type="match status" value="1"/>
</dbReference>
<keyword evidence="5" id="KW-1185">Reference proteome</keyword>
<sequence>MNNKISTNKVSISPSNKGLFGSGFKYGSNSLMGSFGKKVPLETGTKTLLRELEGRNINDNNYKQKLYCMDEKTWKEKGVGILRLNYPRNNGNSPQIVMRADTILKVILNVALFQGMHVERSQEKFIRLFAFEGDLLVHLAIKLNNSKAADDLYEAIMDAVPPAQNQSHPRANGESRERNKVKMTARIIAPGDENEIKCPVSNIFIKGI</sequence>
<dbReference type="PANTHER" id="PTHR23138:SF142">
    <property type="entry name" value="RAN-BINDING PROTEIN 3B-RELATED"/>
    <property type="match status" value="1"/>
</dbReference>
<accession>A0A397J6L5</accession>
<proteinExistence type="predicted"/>
<dbReference type="SMART" id="SM00160">
    <property type="entry name" value="RanBD"/>
    <property type="match status" value="1"/>
</dbReference>
<dbReference type="PROSITE" id="PS50196">
    <property type="entry name" value="RANBD1"/>
    <property type="match status" value="1"/>
</dbReference>
<name>A0A397J6L5_9GLOM</name>
<dbReference type="InterPro" id="IPR011993">
    <property type="entry name" value="PH-like_dom_sf"/>
</dbReference>
<reference evidence="4 5" key="1">
    <citation type="submission" date="2018-08" db="EMBL/GenBank/DDBJ databases">
        <title>Genome and evolution of the arbuscular mycorrhizal fungus Diversispora epigaea (formerly Glomus versiforme) and its bacterial endosymbionts.</title>
        <authorList>
            <person name="Sun X."/>
            <person name="Fei Z."/>
            <person name="Harrison M."/>
        </authorList>
    </citation>
    <scope>NUCLEOTIDE SEQUENCE [LARGE SCALE GENOMIC DNA]</scope>
    <source>
        <strain evidence="4 5">IT104</strain>
    </source>
</reference>